<dbReference type="EMBL" id="AP018694">
    <property type="protein sequence ID" value="BBE16937.1"/>
    <property type="molecule type" value="Genomic_DNA"/>
</dbReference>
<reference evidence="4" key="1">
    <citation type="journal article" date="2020" name="Int. J. Syst. Evol. Microbiol.">
        <title>Aquipluma nitroreducens gen. nov. sp. nov., a novel facultatively anaerobic bacterium isolated from a freshwater lake.</title>
        <authorList>
            <person name="Watanabe M."/>
            <person name="Kojima H."/>
            <person name="Fukui M."/>
        </authorList>
    </citation>
    <scope>NUCLEOTIDE SEQUENCE</scope>
    <source>
        <strain evidence="4">MeG22</strain>
    </source>
</reference>
<dbReference type="Proteomes" id="UP001193389">
    <property type="component" value="Chromosome"/>
</dbReference>
<keyword evidence="3" id="KW-0732">Signal</keyword>
<evidence type="ECO:0000256" key="3">
    <source>
        <dbReference type="SAM" id="SignalP"/>
    </source>
</evidence>
<dbReference type="Pfam" id="PF02113">
    <property type="entry name" value="Peptidase_S13"/>
    <property type="match status" value="1"/>
</dbReference>
<keyword evidence="4" id="KW-0121">Carboxypeptidase</keyword>
<gene>
    <name evidence="4" type="ORF">AQPE_1084</name>
</gene>
<keyword evidence="4" id="KW-0645">Protease</keyword>
<organism evidence="4 5">
    <name type="scientific">Aquipluma nitroreducens</name>
    <dbReference type="NCBI Taxonomy" id="2010828"/>
    <lineage>
        <taxon>Bacteria</taxon>
        <taxon>Pseudomonadati</taxon>
        <taxon>Bacteroidota</taxon>
        <taxon>Bacteroidia</taxon>
        <taxon>Marinilabiliales</taxon>
        <taxon>Prolixibacteraceae</taxon>
        <taxon>Aquipluma</taxon>
    </lineage>
</organism>
<evidence type="ECO:0000313" key="4">
    <source>
        <dbReference type="EMBL" id="BBE16937.1"/>
    </source>
</evidence>
<dbReference type="Gene3D" id="3.40.710.10">
    <property type="entry name" value="DD-peptidase/beta-lactamase superfamily"/>
    <property type="match status" value="1"/>
</dbReference>
<dbReference type="InterPro" id="IPR012338">
    <property type="entry name" value="Beta-lactam/transpept-like"/>
</dbReference>
<name>A0A5K7S608_9BACT</name>
<sequence>MRTSFFFTCILALWATFSTAQNSINTAQQKVAGWQTTSGLANASICISVSDNQTNSKLIESKPQLSLVPASILKTITTATALEVFGPEFRFQTTLSYSGTVHNDTLFGNLQIIGGGDPTLGSMYFPENKNFMDEWVKAIGNNHIRVITGNLIVDATIYEKVQVPGSWVWEDLGNYFGAGASGISVFDNMYEIHLKSGGEADNPTQILRVIPEIQNLELTNEVLSSDVNSDQSYVFGSPEDNKRVIRGTIPKNQSDFVVKASVPNPSVLLASEFRKKILANGIVFSGETKFEKAVGSGKLSVIQSPPLRHIIRVTNHESVNLFAEHFLKHLAFQKTGLGTTKDGCLFVVQFWKDKGLDMTGFFMNDGSGLSRFNAITANQMVDILNYMKTKSLYSTDFYKSLPTAGNGTLTAFSTENFPQDCLHAKSGSMTRVRCYAGYLTTESGRQLSFAVMLNNFSFSQKEASKKIEELLVELRKL</sequence>
<comment type="similarity">
    <text evidence="1">Belongs to the peptidase S13 family.</text>
</comment>
<evidence type="ECO:0000256" key="1">
    <source>
        <dbReference type="ARBA" id="ARBA00006096"/>
    </source>
</evidence>
<dbReference type="GO" id="GO:0004185">
    <property type="term" value="F:serine-type carboxypeptidase activity"/>
    <property type="evidence" value="ECO:0007669"/>
    <property type="project" value="InterPro"/>
</dbReference>
<keyword evidence="5" id="KW-1185">Reference proteome</keyword>
<dbReference type="NCBIfam" id="TIGR00666">
    <property type="entry name" value="PBP4"/>
    <property type="match status" value="1"/>
</dbReference>
<evidence type="ECO:0000313" key="5">
    <source>
        <dbReference type="Proteomes" id="UP001193389"/>
    </source>
</evidence>
<dbReference type="Gene3D" id="3.50.80.20">
    <property type="entry name" value="D-Ala-D-Ala carboxypeptidase C, peptidase S13"/>
    <property type="match status" value="1"/>
</dbReference>
<keyword evidence="2" id="KW-0378">Hydrolase</keyword>
<dbReference type="KEGG" id="anf:AQPE_1084"/>
<dbReference type="PANTHER" id="PTHR30023">
    <property type="entry name" value="D-ALANYL-D-ALANINE CARBOXYPEPTIDASE"/>
    <property type="match status" value="1"/>
</dbReference>
<dbReference type="InterPro" id="IPR000667">
    <property type="entry name" value="Peptidase_S13"/>
</dbReference>
<dbReference type="GO" id="GO:0006508">
    <property type="term" value="P:proteolysis"/>
    <property type="evidence" value="ECO:0007669"/>
    <property type="project" value="InterPro"/>
</dbReference>
<feature type="signal peptide" evidence="3">
    <location>
        <begin position="1"/>
        <end position="20"/>
    </location>
</feature>
<dbReference type="PRINTS" id="PR00922">
    <property type="entry name" value="DADACBPTASE3"/>
</dbReference>
<dbReference type="SUPFAM" id="SSF56601">
    <property type="entry name" value="beta-lactamase/transpeptidase-like"/>
    <property type="match status" value="1"/>
</dbReference>
<dbReference type="GO" id="GO:0000270">
    <property type="term" value="P:peptidoglycan metabolic process"/>
    <property type="evidence" value="ECO:0007669"/>
    <property type="project" value="TreeGrafter"/>
</dbReference>
<accession>A0A5K7S608</accession>
<protein>
    <submittedName>
        <fullName evidence="4">D-alanyl-D-alanine carboxypeptidase</fullName>
    </submittedName>
</protein>
<dbReference type="PANTHER" id="PTHR30023:SF0">
    <property type="entry name" value="PENICILLIN-SENSITIVE CARBOXYPEPTIDASE A"/>
    <property type="match status" value="1"/>
</dbReference>
<dbReference type="AlphaFoldDB" id="A0A5K7S608"/>
<dbReference type="RefSeq" id="WP_318349970.1">
    <property type="nucleotide sequence ID" value="NZ_AP018694.1"/>
</dbReference>
<evidence type="ECO:0000256" key="2">
    <source>
        <dbReference type="ARBA" id="ARBA00022801"/>
    </source>
</evidence>
<proteinExistence type="inferred from homology"/>
<feature type="chain" id="PRO_5024276803" evidence="3">
    <location>
        <begin position="21"/>
        <end position="477"/>
    </location>
</feature>